<evidence type="ECO:0000256" key="1">
    <source>
        <dbReference type="ARBA" id="ARBA00006484"/>
    </source>
</evidence>
<dbReference type="Gene3D" id="3.40.50.720">
    <property type="entry name" value="NAD(P)-binding Rossmann-like Domain"/>
    <property type="match status" value="1"/>
</dbReference>
<dbReference type="EMBL" id="JBHSAF010000014">
    <property type="protein sequence ID" value="MFC3913771.1"/>
    <property type="molecule type" value="Genomic_DNA"/>
</dbReference>
<name>A0ABV8CNI3_9GAMM</name>
<dbReference type="PRINTS" id="PR00081">
    <property type="entry name" value="GDHRDH"/>
</dbReference>
<evidence type="ECO:0000313" key="4">
    <source>
        <dbReference type="Proteomes" id="UP001595692"/>
    </source>
</evidence>
<comment type="caution">
    <text evidence="3">The sequence shown here is derived from an EMBL/GenBank/DDBJ whole genome shotgun (WGS) entry which is preliminary data.</text>
</comment>
<reference evidence="4" key="1">
    <citation type="journal article" date="2019" name="Int. J. Syst. Evol. Microbiol.">
        <title>The Global Catalogue of Microorganisms (GCM) 10K type strain sequencing project: providing services to taxonomists for standard genome sequencing and annotation.</title>
        <authorList>
            <consortium name="The Broad Institute Genomics Platform"/>
            <consortium name="The Broad Institute Genome Sequencing Center for Infectious Disease"/>
            <person name="Wu L."/>
            <person name="Ma J."/>
        </authorList>
    </citation>
    <scope>NUCLEOTIDE SEQUENCE [LARGE SCALE GENOMIC DNA]</scope>
    <source>
        <strain evidence="4">CCUG 54939</strain>
    </source>
</reference>
<accession>A0ABV8CNI3</accession>
<sequence>MLNYKAPENLLAGKTILITGVSSGIGRVAAQTYAHYGANVVLLGRCSSTLQALETQIHSEQHGRVCNTLCCRFDLQENDYSAYQALAEQIATRFNALDGLLLNAGILGQLQPLEHLPLSEWQQVLHVNLTANLLLVQALLPLLRQSQAASIIFTSSGVGRKGRANWGSYAISKFATEGMMQVLADEMSDTTIRVNAINPGATRTRMRALARPDEDPLRLKTAAEIMPLYLYLMGDDSSDCHGQSLDAQPAR</sequence>
<dbReference type="PROSITE" id="PS00061">
    <property type="entry name" value="ADH_SHORT"/>
    <property type="match status" value="1"/>
</dbReference>
<comment type="similarity">
    <text evidence="1">Belongs to the short-chain dehydrogenases/reductases (SDR) family.</text>
</comment>
<dbReference type="PANTHER" id="PTHR42901:SF1">
    <property type="entry name" value="ALCOHOL DEHYDROGENASE"/>
    <property type="match status" value="1"/>
</dbReference>
<organism evidence="3 4">
    <name type="scientific">Pseudaeromonas sharmana</name>
    <dbReference type="NCBI Taxonomy" id="328412"/>
    <lineage>
        <taxon>Bacteria</taxon>
        <taxon>Pseudomonadati</taxon>
        <taxon>Pseudomonadota</taxon>
        <taxon>Gammaproteobacteria</taxon>
        <taxon>Aeromonadales</taxon>
        <taxon>Aeromonadaceae</taxon>
        <taxon>Pseudaeromonas</taxon>
    </lineage>
</organism>
<dbReference type="Pfam" id="PF00106">
    <property type="entry name" value="adh_short"/>
    <property type="match status" value="1"/>
</dbReference>
<proteinExistence type="inferred from homology"/>
<gene>
    <name evidence="3" type="ORF">ACFOSS_09865</name>
</gene>
<dbReference type="RefSeq" id="WP_377152177.1">
    <property type="nucleotide sequence ID" value="NZ_JBHSAF010000014.1"/>
</dbReference>
<evidence type="ECO:0000313" key="3">
    <source>
        <dbReference type="EMBL" id="MFC3913771.1"/>
    </source>
</evidence>
<protein>
    <submittedName>
        <fullName evidence="3">YciK family oxidoreductase</fullName>
    </submittedName>
</protein>
<dbReference type="InterPro" id="IPR036291">
    <property type="entry name" value="NAD(P)-bd_dom_sf"/>
</dbReference>
<dbReference type="InterPro" id="IPR002347">
    <property type="entry name" value="SDR_fam"/>
</dbReference>
<dbReference type="Proteomes" id="UP001595692">
    <property type="component" value="Unassembled WGS sequence"/>
</dbReference>
<dbReference type="PANTHER" id="PTHR42901">
    <property type="entry name" value="ALCOHOL DEHYDROGENASE"/>
    <property type="match status" value="1"/>
</dbReference>
<dbReference type="SUPFAM" id="SSF51735">
    <property type="entry name" value="NAD(P)-binding Rossmann-fold domains"/>
    <property type="match status" value="1"/>
</dbReference>
<evidence type="ECO:0000256" key="2">
    <source>
        <dbReference type="ARBA" id="ARBA00023002"/>
    </source>
</evidence>
<keyword evidence="2" id="KW-0560">Oxidoreductase</keyword>
<keyword evidence="4" id="KW-1185">Reference proteome</keyword>
<dbReference type="InterPro" id="IPR020904">
    <property type="entry name" value="Sc_DH/Rdtase_CS"/>
</dbReference>
<dbReference type="NCBIfam" id="NF006509">
    <property type="entry name" value="PRK08945.1"/>
    <property type="match status" value="1"/>
</dbReference>